<keyword evidence="5" id="KW-0032">Aminotransferase</keyword>
<accession>A0ABW7HIT2</accession>
<dbReference type="PROSITE" id="PS00600">
    <property type="entry name" value="AA_TRANSFER_CLASS_3"/>
    <property type="match status" value="1"/>
</dbReference>
<name>A0ABW7HIT2_9BURK</name>
<dbReference type="InterPro" id="IPR015422">
    <property type="entry name" value="PyrdxlP-dep_Trfase_small"/>
</dbReference>
<dbReference type="PANTHER" id="PTHR43094">
    <property type="entry name" value="AMINOTRANSFERASE"/>
    <property type="match status" value="1"/>
</dbReference>
<comment type="cofactor">
    <cofactor evidence="1">
        <name>pyridoxal 5'-phosphate</name>
        <dbReference type="ChEBI" id="CHEBI:597326"/>
    </cofactor>
</comment>
<dbReference type="Gene3D" id="3.90.1150.10">
    <property type="entry name" value="Aspartate Aminotransferase, domain 1"/>
    <property type="match status" value="1"/>
</dbReference>
<dbReference type="Proteomes" id="UP001606134">
    <property type="component" value="Unassembled WGS sequence"/>
</dbReference>
<dbReference type="Gene3D" id="3.40.640.10">
    <property type="entry name" value="Type I PLP-dependent aspartate aminotransferase-like (Major domain)"/>
    <property type="match status" value="1"/>
</dbReference>
<dbReference type="Pfam" id="PF00202">
    <property type="entry name" value="Aminotran_3"/>
    <property type="match status" value="1"/>
</dbReference>
<keyword evidence="5" id="KW-0808">Transferase</keyword>
<dbReference type="CDD" id="cd00610">
    <property type="entry name" value="OAT_like"/>
    <property type="match status" value="1"/>
</dbReference>
<dbReference type="RefSeq" id="WP_394416284.1">
    <property type="nucleotide sequence ID" value="NZ_JBIGIC010000015.1"/>
</dbReference>
<evidence type="ECO:0000256" key="4">
    <source>
        <dbReference type="RuleBase" id="RU003560"/>
    </source>
</evidence>
<dbReference type="GO" id="GO:0008483">
    <property type="term" value="F:transaminase activity"/>
    <property type="evidence" value="ECO:0007669"/>
    <property type="project" value="UniProtKB-KW"/>
</dbReference>
<organism evidence="5 6">
    <name type="scientific">Pelomonas candidula</name>
    <dbReference type="NCBI Taxonomy" id="3299025"/>
    <lineage>
        <taxon>Bacteria</taxon>
        <taxon>Pseudomonadati</taxon>
        <taxon>Pseudomonadota</taxon>
        <taxon>Betaproteobacteria</taxon>
        <taxon>Burkholderiales</taxon>
        <taxon>Sphaerotilaceae</taxon>
        <taxon>Roseateles</taxon>
    </lineage>
</organism>
<comment type="similarity">
    <text evidence="2 4">Belongs to the class-III pyridoxal-phosphate-dependent aminotransferase family.</text>
</comment>
<keyword evidence="6" id="KW-1185">Reference proteome</keyword>
<dbReference type="SUPFAM" id="SSF53383">
    <property type="entry name" value="PLP-dependent transferases"/>
    <property type="match status" value="1"/>
</dbReference>
<dbReference type="PIRSF" id="PIRSF000521">
    <property type="entry name" value="Transaminase_4ab_Lys_Orn"/>
    <property type="match status" value="1"/>
</dbReference>
<evidence type="ECO:0000313" key="6">
    <source>
        <dbReference type="Proteomes" id="UP001606134"/>
    </source>
</evidence>
<proteinExistence type="inferred from homology"/>
<dbReference type="InterPro" id="IPR005814">
    <property type="entry name" value="Aminotrans_3"/>
</dbReference>
<dbReference type="PANTHER" id="PTHR43094:SF1">
    <property type="entry name" value="AMINOTRANSFERASE CLASS-III"/>
    <property type="match status" value="1"/>
</dbReference>
<gene>
    <name evidence="5" type="ORF">ACG04R_24290</name>
</gene>
<reference evidence="5 6" key="1">
    <citation type="submission" date="2024-08" db="EMBL/GenBank/DDBJ databases">
        <authorList>
            <person name="Lu H."/>
        </authorList>
    </citation>
    <scope>NUCLEOTIDE SEQUENCE [LARGE SCALE GENOMIC DNA]</scope>
    <source>
        <strain evidence="5 6">BYS78W</strain>
    </source>
</reference>
<comment type="caution">
    <text evidence="5">The sequence shown here is derived from an EMBL/GenBank/DDBJ whole genome shotgun (WGS) entry which is preliminary data.</text>
</comment>
<keyword evidence="3 4" id="KW-0663">Pyridoxal phosphate</keyword>
<sequence length="449" mass="48533">MNAKEEWLHNPPAAQAEHLAAHWMPFSGNREFKRNPRLITGAAGHYYTTAEGRRVFDGLSGLWCTGLGHGRSEITEAIARQVATLDYAPAFQFGHPLSFELANRIVERMPAGLNRVFFTGSGSEAADTSLKLARAYWRLQGQPGKTRFIGRGKGYHGVNFGGISVGGIAGNRKLYGQGVEADHLPHTQPPLGSFHRGMPPTGADLADELLTLIQLHDASTIAAVIVEPFSGSAGVIVPPVGYLQRLRDLCTAHGILLIFDEVITGFGRTGHWTGAEAFGVTPDILNIAKQVTNGAQPMGAVIARQDIHDTFMDAGGPDYMLEFPHGYTYSAHPVACAAALAALDLLESESALQRVRELAPRFENAVHGLRGVRHVADIRNYGLAAGITVDPAPGEPARRPFEIAMAMYRKGFYVRYGGDTIQLAPPFTSTPHEIETLLDALAETFHETA</sequence>
<protein>
    <submittedName>
        <fullName evidence="5">Aspartate aminotransferase family protein</fullName>
    </submittedName>
</protein>
<evidence type="ECO:0000256" key="2">
    <source>
        <dbReference type="ARBA" id="ARBA00008954"/>
    </source>
</evidence>
<dbReference type="EMBL" id="JBIGIC010000015">
    <property type="protein sequence ID" value="MFG6489818.1"/>
    <property type="molecule type" value="Genomic_DNA"/>
</dbReference>
<evidence type="ECO:0000313" key="5">
    <source>
        <dbReference type="EMBL" id="MFG6489818.1"/>
    </source>
</evidence>
<evidence type="ECO:0000256" key="1">
    <source>
        <dbReference type="ARBA" id="ARBA00001933"/>
    </source>
</evidence>
<dbReference type="InterPro" id="IPR049704">
    <property type="entry name" value="Aminotrans_3_PPA_site"/>
</dbReference>
<dbReference type="InterPro" id="IPR015421">
    <property type="entry name" value="PyrdxlP-dep_Trfase_major"/>
</dbReference>
<evidence type="ECO:0000256" key="3">
    <source>
        <dbReference type="ARBA" id="ARBA00022898"/>
    </source>
</evidence>
<dbReference type="InterPro" id="IPR015424">
    <property type="entry name" value="PyrdxlP-dep_Trfase"/>
</dbReference>